<comment type="function">
    <text evidence="6">Specifically methylates the N4 position of cytidine in position 1402 (C1402) of 16S rRNA.</text>
</comment>
<feature type="binding site" evidence="6">
    <location>
        <position position="80"/>
    </location>
    <ligand>
        <name>S-adenosyl-L-methionine</name>
        <dbReference type="ChEBI" id="CHEBI:59789"/>
    </ligand>
</feature>
<feature type="binding site" evidence="6">
    <location>
        <begin position="30"/>
        <end position="32"/>
    </location>
    <ligand>
        <name>S-adenosyl-L-methionine</name>
        <dbReference type="ChEBI" id="CHEBI:59789"/>
    </ligand>
</feature>
<dbReference type="PANTHER" id="PTHR11265">
    <property type="entry name" value="S-ADENOSYL-METHYLTRANSFERASE MRAW"/>
    <property type="match status" value="1"/>
</dbReference>
<dbReference type="Gene3D" id="3.40.50.150">
    <property type="entry name" value="Vaccinia Virus protein VP39"/>
    <property type="match status" value="1"/>
</dbReference>
<dbReference type="PIRSF" id="PIRSF004486">
    <property type="entry name" value="MraW"/>
    <property type="match status" value="1"/>
</dbReference>
<keyword evidence="6" id="KW-0963">Cytoplasm</keyword>
<sequence>MHIPVFPKEVLQYLDPKPNENFIDCTIGEAGHAIEILKKTSPGGKLLGIDLNDDSLKSSEFKIKESGLDGKRIVLANDNFANLKNIAERFNFRPVQGILFDLGISSEELEKSGRGFSFLRDEPLLMTLRKDIKPDDLTAEKIVNNFRTEELEKIFKEYGEERFAGRIAARIAEERKRKRIKTTGELVEIIRKALPAKYKYGKIHFATRTFQALRIATNDELANLEKALVQALNVLSLRGRLAVISFHSLEDRIVKNFLKERQKNNSVKILTKKPVRPGEEEIAGNPRSRSAKLRAAEKIT</sequence>
<comment type="similarity">
    <text evidence="1 6">Belongs to the methyltransferase superfamily. RsmH family.</text>
</comment>
<comment type="catalytic activity">
    <reaction evidence="6">
        <text>cytidine(1402) in 16S rRNA + S-adenosyl-L-methionine = N(4)-methylcytidine(1402) in 16S rRNA + S-adenosyl-L-homocysteine + H(+)</text>
        <dbReference type="Rhea" id="RHEA:42928"/>
        <dbReference type="Rhea" id="RHEA-COMP:10286"/>
        <dbReference type="Rhea" id="RHEA-COMP:10287"/>
        <dbReference type="ChEBI" id="CHEBI:15378"/>
        <dbReference type="ChEBI" id="CHEBI:57856"/>
        <dbReference type="ChEBI" id="CHEBI:59789"/>
        <dbReference type="ChEBI" id="CHEBI:74506"/>
        <dbReference type="ChEBI" id="CHEBI:82748"/>
        <dbReference type="EC" id="2.1.1.199"/>
    </reaction>
</comment>
<dbReference type="NCBIfam" id="TIGR00006">
    <property type="entry name" value="16S rRNA (cytosine(1402)-N(4))-methyltransferase RsmH"/>
    <property type="match status" value="1"/>
</dbReference>
<feature type="binding site" evidence="6">
    <location>
        <position position="101"/>
    </location>
    <ligand>
        <name>S-adenosyl-L-methionine</name>
        <dbReference type="ChEBI" id="CHEBI:59789"/>
    </ligand>
</feature>
<proteinExistence type="inferred from homology"/>
<feature type="region of interest" description="Disordered" evidence="7">
    <location>
        <begin position="275"/>
        <end position="300"/>
    </location>
</feature>
<dbReference type="EC" id="2.1.1.199" evidence="6"/>
<dbReference type="PANTHER" id="PTHR11265:SF0">
    <property type="entry name" value="12S RRNA N4-METHYLCYTIDINE METHYLTRANSFERASE"/>
    <property type="match status" value="1"/>
</dbReference>
<evidence type="ECO:0000256" key="7">
    <source>
        <dbReference type="SAM" id="MobiDB-lite"/>
    </source>
</evidence>
<dbReference type="InterPro" id="IPR023397">
    <property type="entry name" value="SAM-dep_MeTrfase_MraW_recog"/>
</dbReference>
<evidence type="ECO:0000313" key="8">
    <source>
        <dbReference type="EMBL" id="OGD30283.1"/>
    </source>
</evidence>
<evidence type="ECO:0000256" key="2">
    <source>
        <dbReference type="ARBA" id="ARBA00022552"/>
    </source>
</evidence>
<evidence type="ECO:0000256" key="1">
    <source>
        <dbReference type="ARBA" id="ARBA00010396"/>
    </source>
</evidence>
<dbReference type="GO" id="GO:0071424">
    <property type="term" value="F:rRNA (cytosine-N4-)-methyltransferase activity"/>
    <property type="evidence" value="ECO:0007669"/>
    <property type="project" value="UniProtKB-UniRule"/>
</dbReference>
<protein>
    <recommendedName>
        <fullName evidence="6">Ribosomal RNA small subunit methyltransferase H</fullName>
        <ecNumber evidence="6">2.1.1.199</ecNumber>
    </recommendedName>
    <alternativeName>
        <fullName evidence="6">16S rRNA m(4)C1402 methyltransferase</fullName>
    </alternativeName>
    <alternativeName>
        <fullName evidence="6">rRNA (cytosine-N(4)-)-methyltransferase RsmH</fullName>
    </alternativeName>
</protein>
<comment type="caution">
    <text evidence="8">The sequence shown here is derived from an EMBL/GenBank/DDBJ whole genome shotgun (WGS) entry which is preliminary data.</text>
</comment>
<keyword evidence="2 6" id="KW-0698">rRNA processing</keyword>
<keyword evidence="3 6" id="KW-0489">Methyltransferase</keyword>
<dbReference type="Gene3D" id="1.10.150.170">
    <property type="entry name" value="Putative methyltransferase TM0872, insert domain"/>
    <property type="match status" value="1"/>
</dbReference>
<evidence type="ECO:0000256" key="3">
    <source>
        <dbReference type="ARBA" id="ARBA00022603"/>
    </source>
</evidence>
<reference evidence="8 9" key="1">
    <citation type="journal article" date="2016" name="Nat. Commun.">
        <title>Thousands of microbial genomes shed light on interconnected biogeochemical processes in an aquifer system.</title>
        <authorList>
            <person name="Anantharaman K."/>
            <person name="Brown C.T."/>
            <person name="Hug L.A."/>
            <person name="Sharon I."/>
            <person name="Castelle C.J."/>
            <person name="Probst A.J."/>
            <person name="Thomas B.C."/>
            <person name="Singh A."/>
            <person name="Wilkins M.J."/>
            <person name="Karaoz U."/>
            <person name="Brodie E.L."/>
            <person name="Williams K.H."/>
            <person name="Hubbard S.S."/>
            <person name="Banfield J.F."/>
        </authorList>
    </citation>
    <scope>NUCLEOTIDE SEQUENCE [LARGE SCALE GENOMIC DNA]</scope>
</reference>
<dbReference type="Pfam" id="PF01795">
    <property type="entry name" value="Methyltransf_5"/>
    <property type="match status" value="1"/>
</dbReference>
<gene>
    <name evidence="6" type="primary">rsmH</name>
    <name evidence="8" type="ORF">A2W60_03055</name>
</gene>
<feature type="binding site" evidence="6">
    <location>
        <position position="50"/>
    </location>
    <ligand>
        <name>S-adenosyl-L-methionine</name>
        <dbReference type="ChEBI" id="CHEBI:59789"/>
    </ligand>
</feature>
<dbReference type="SUPFAM" id="SSF81799">
    <property type="entry name" value="Putative methyltransferase TM0872, insert domain"/>
    <property type="match status" value="1"/>
</dbReference>
<evidence type="ECO:0000313" key="9">
    <source>
        <dbReference type="Proteomes" id="UP000179184"/>
    </source>
</evidence>
<dbReference type="InterPro" id="IPR002903">
    <property type="entry name" value="RsmH"/>
</dbReference>
<dbReference type="SUPFAM" id="SSF53335">
    <property type="entry name" value="S-adenosyl-L-methionine-dependent methyltransferases"/>
    <property type="match status" value="1"/>
</dbReference>
<evidence type="ECO:0000256" key="6">
    <source>
        <dbReference type="HAMAP-Rule" id="MF_01007"/>
    </source>
</evidence>
<dbReference type="HAMAP" id="MF_01007">
    <property type="entry name" value="16SrRNA_methyltr_H"/>
    <property type="match status" value="1"/>
</dbReference>
<dbReference type="EMBL" id="MEYN01000029">
    <property type="protein sequence ID" value="OGD30283.1"/>
    <property type="molecule type" value="Genomic_DNA"/>
</dbReference>
<dbReference type="InterPro" id="IPR029063">
    <property type="entry name" value="SAM-dependent_MTases_sf"/>
</dbReference>
<organism evidence="8 9">
    <name type="scientific">Candidatus Azambacteria bacterium RIFCSPHIGHO2_02_46_12</name>
    <dbReference type="NCBI Taxonomy" id="1797295"/>
    <lineage>
        <taxon>Bacteria</taxon>
        <taxon>Candidatus Azamiibacteriota</taxon>
    </lineage>
</organism>
<keyword evidence="4 6" id="KW-0808">Transferase</keyword>
<dbReference type="AlphaFoldDB" id="A0A1F5BI84"/>
<comment type="caution">
    <text evidence="6">Lacks conserved residue(s) required for the propagation of feature annotation.</text>
</comment>
<evidence type="ECO:0000256" key="5">
    <source>
        <dbReference type="ARBA" id="ARBA00022691"/>
    </source>
</evidence>
<name>A0A1F5BI84_9BACT</name>
<keyword evidence="5 6" id="KW-0949">S-adenosyl-L-methionine</keyword>
<comment type="subcellular location">
    <subcellularLocation>
        <location evidence="6">Cytoplasm</location>
    </subcellularLocation>
</comment>
<evidence type="ECO:0000256" key="4">
    <source>
        <dbReference type="ARBA" id="ARBA00022679"/>
    </source>
</evidence>
<dbReference type="GO" id="GO:0070475">
    <property type="term" value="P:rRNA base methylation"/>
    <property type="evidence" value="ECO:0007669"/>
    <property type="project" value="UniProtKB-UniRule"/>
</dbReference>
<dbReference type="GO" id="GO:0005737">
    <property type="term" value="C:cytoplasm"/>
    <property type="evidence" value="ECO:0007669"/>
    <property type="project" value="UniProtKB-SubCell"/>
</dbReference>
<dbReference type="Proteomes" id="UP000179184">
    <property type="component" value="Unassembled WGS sequence"/>
</dbReference>
<accession>A0A1F5BI84</accession>